<dbReference type="InterPro" id="IPR023214">
    <property type="entry name" value="HAD_sf"/>
</dbReference>
<dbReference type="AlphaFoldDB" id="A0AAD6RHC1"/>
<dbReference type="EMBL" id="JAQIZT010000002">
    <property type="protein sequence ID" value="KAJ7009014.1"/>
    <property type="molecule type" value="Genomic_DNA"/>
</dbReference>
<evidence type="ECO:0000313" key="4">
    <source>
        <dbReference type="EMBL" id="KAJ7009014.1"/>
    </source>
</evidence>
<dbReference type="Gene3D" id="3.40.50.1000">
    <property type="entry name" value="HAD superfamily/HAD-like"/>
    <property type="match status" value="1"/>
</dbReference>
<keyword evidence="1" id="KW-0732">Signal</keyword>
<comment type="similarity">
    <text evidence="3">Belongs to the APS1/VSP family.</text>
</comment>
<dbReference type="FunFam" id="3.40.50.1000:FF:000189">
    <property type="entry name" value="Vegetative storage protein 1"/>
    <property type="match status" value="1"/>
</dbReference>
<dbReference type="PIRSF" id="PIRSF002674">
    <property type="entry name" value="VSP"/>
    <property type="match status" value="1"/>
</dbReference>
<keyword evidence="3" id="KW-0758">Storage protein</keyword>
<dbReference type="InterPro" id="IPR036412">
    <property type="entry name" value="HAD-like_sf"/>
</dbReference>
<evidence type="ECO:0000313" key="5">
    <source>
        <dbReference type="Proteomes" id="UP001164929"/>
    </source>
</evidence>
<comment type="caution">
    <text evidence="4">The sequence shown here is derived from an EMBL/GenBank/DDBJ whole genome shotgun (WGS) entry which is preliminary data.</text>
</comment>
<evidence type="ECO:0000256" key="1">
    <source>
        <dbReference type="ARBA" id="ARBA00022729"/>
    </source>
</evidence>
<dbReference type="InterPro" id="IPR014403">
    <property type="entry name" value="APS1/VSP"/>
</dbReference>
<proteinExistence type="inferred from homology"/>
<dbReference type="CDD" id="cd07535">
    <property type="entry name" value="HAD_VSP"/>
    <property type="match status" value="1"/>
</dbReference>
<comment type="function">
    <text evidence="3">May function as somatic storage protein during early seedling development.</text>
</comment>
<dbReference type="Pfam" id="PF03767">
    <property type="entry name" value="Acid_phosphat_B"/>
    <property type="match status" value="1"/>
</dbReference>
<accession>A0AAD6RHC1</accession>
<dbReference type="PANTHER" id="PTHR31284:SF57">
    <property type="entry name" value="ACID PHOSPHATASE"/>
    <property type="match status" value="1"/>
</dbReference>
<dbReference type="Proteomes" id="UP001164929">
    <property type="component" value="Chromosome 2"/>
</dbReference>
<dbReference type="PANTHER" id="PTHR31284">
    <property type="entry name" value="ACID PHOSPHATASE-LIKE PROTEIN"/>
    <property type="match status" value="1"/>
</dbReference>
<evidence type="ECO:0000256" key="3">
    <source>
        <dbReference type="PIRNR" id="PIRNR002674"/>
    </source>
</evidence>
<dbReference type="GO" id="GO:0003993">
    <property type="term" value="F:acid phosphatase activity"/>
    <property type="evidence" value="ECO:0007669"/>
    <property type="project" value="InterPro"/>
</dbReference>
<dbReference type="InterPro" id="IPR010028">
    <property type="entry name" value="Acid_phosphatase_pln"/>
</dbReference>
<dbReference type="InterPro" id="IPR005519">
    <property type="entry name" value="Acid_phosphat_B-like"/>
</dbReference>
<dbReference type="GO" id="GO:0045735">
    <property type="term" value="F:nutrient reservoir activity"/>
    <property type="evidence" value="ECO:0007669"/>
    <property type="project" value="UniProtKB-UniRule"/>
</dbReference>
<dbReference type="SUPFAM" id="SSF56784">
    <property type="entry name" value="HAD-like"/>
    <property type="match status" value="1"/>
</dbReference>
<gene>
    <name evidence="4" type="ORF">NC653_007610</name>
</gene>
<reference evidence="4" key="1">
    <citation type="journal article" date="2023" name="Mol. Ecol. Resour.">
        <title>Chromosome-level genome assembly of a triploid poplar Populus alba 'Berolinensis'.</title>
        <authorList>
            <person name="Chen S."/>
            <person name="Yu Y."/>
            <person name="Wang X."/>
            <person name="Wang S."/>
            <person name="Zhang T."/>
            <person name="Zhou Y."/>
            <person name="He R."/>
            <person name="Meng N."/>
            <person name="Wang Y."/>
            <person name="Liu W."/>
            <person name="Liu Z."/>
            <person name="Liu J."/>
            <person name="Guo Q."/>
            <person name="Huang H."/>
            <person name="Sederoff R.R."/>
            <person name="Wang G."/>
            <person name="Qu G."/>
            <person name="Chen S."/>
        </authorList>
    </citation>
    <scope>NUCLEOTIDE SEQUENCE</scope>
    <source>
        <strain evidence="4">SC-2020</strain>
    </source>
</reference>
<sequence length="292" mass="33333">MIFKARTGHPYPTAHVTRSPHQLYKFNHTSPPLSGQEMARNLVFILALTSLYIGLAAADWNILNKKSKSRDASSLKNYCESWRINVELNNIKDFEVVPQECVDHVKHYMTSSQYTADSERAIEEVRLYLSSCCSLQGDGKDAWIFDVDDTLLSTIPFYKKHGFGGEKLNATLFESWMKQSKAPALDHTLKFFHEIKDKGVKIFLISSRSETLRSATVENLINAGYHGWSSLILRGLEDDFMKVQQYKSEARRALTKEGYRIWGIIGDQWSSVEGLPGAKRTFKLPNSMYYLS</sequence>
<name>A0AAD6RHC1_9ROSI</name>
<dbReference type="NCBIfam" id="TIGR01675">
    <property type="entry name" value="plant-AP"/>
    <property type="match status" value="1"/>
</dbReference>
<protein>
    <submittedName>
        <fullName evidence="4">Acid phosphatase 1-like</fullName>
    </submittedName>
</protein>
<keyword evidence="2" id="KW-0325">Glycoprotein</keyword>
<evidence type="ECO:0000256" key="2">
    <source>
        <dbReference type="ARBA" id="ARBA00023180"/>
    </source>
</evidence>
<organism evidence="4 5">
    <name type="scientific">Populus alba x Populus x berolinensis</name>
    <dbReference type="NCBI Taxonomy" id="444605"/>
    <lineage>
        <taxon>Eukaryota</taxon>
        <taxon>Viridiplantae</taxon>
        <taxon>Streptophyta</taxon>
        <taxon>Embryophyta</taxon>
        <taxon>Tracheophyta</taxon>
        <taxon>Spermatophyta</taxon>
        <taxon>Magnoliopsida</taxon>
        <taxon>eudicotyledons</taxon>
        <taxon>Gunneridae</taxon>
        <taxon>Pentapetalae</taxon>
        <taxon>rosids</taxon>
        <taxon>fabids</taxon>
        <taxon>Malpighiales</taxon>
        <taxon>Salicaceae</taxon>
        <taxon>Saliceae</taxon>
        <taxon>Populus</taxon>
    </lineage>
</organism>
<keyword evidence="5" id="KW-1185">Reference proteome</keyword>